<protein>
    <submittedName>
        <fullName evidence="2">Uncharacterized protein</fullName>
    </submittedName>
</protein>
<sequence length="97" mass="10838">MGSVSSILHKKRKTSAKVGPNLPASSTSHAYDAEFDESPHFYHSGQFPRLLPQPSPHPHVTVNHTSYFGCIVVRREDHNNGSWNHDIVQVTPPVLEE</sequence>
<feature type="region of interest" description="Disordered" evidence="1">
    <location>
        <begin position="1"/>
        <end position="28"/>
    </location>
</feature>
<evidence type="ECO:0000256" key="1">
    <source>
        <dbReference type="SAM" id="MobiDB-lite"/>
    </source>
</evidence>
<dbReference type="HOGENOM" id="CLU_2347982_0_0_1"/>
<reference evidence="2" key="1">
    <citation type="submission" date="2011-04" db="EMBL/GenBank/DDBJ databases">
        <title>Evolution of plant cell wall degrading machinery underlies the functional diversity of forest fungi.</title>
        <authorList>
            <consortium name="US DOE Joint Genome Institute (JGI-PGF)"/>
            <person name="Eastwood D.C."/>
            <person name="Floudas D."/>
            <person name="Binder M."/>
            <person name="Majcherczyk A."/>
            <person name="Schneider P."/>
            <person name="Aerts A."/>
            <person name="Asiegbu F.O."/>
            <person name="Baker S.E."/>
            <person name="Barry K."/>
            <person name="Bendiksby M."/>
            <person name="Blumentritt M."/>
            <person name="Coutinho P.M."/>
            <person name="Cullen D."/>
            <person name="Cullen D."/>
            <person name="Gathman A."/>
            <person name="Goodell B."/>
            <person name="Henrissat B."/>
            <person name="Ihrmark K."/>
            <person name="Kauserud H."/>
            <person name="Kohler A."/>
            <person name="LaButti K."/>
            <person name="Lapidus A."/>
            <person name="Lavin J.L."/>
            <person name="Lee Y.-H."/>
            <person name="Lindquist E."/>
            <person name="Lilly W."/>
            <person name="Lucas S."/>
            <person name="Morin E."/>
            <person name="Murat C."/>
            <person name="Oguiza J.A."/>
            <person name="Park J."/>
            <person name="Pisabarro A.G."/>
            <person name="Riley R."/>
            <person name="Rosling A."/>
            <person name="Salamov A."/>
            <person name="Schmidt O."/>
            <person name="Schmutz J."/>
            <person name="Skrede I."/>
            <person name="Stenlid J."/>
            <person name="Wiebenga A."/>
            <person name="Xie X."/>
            <person name="Kues U."/>
            <person name="Hibbett D.S."/>
            <person name="Hoffmeister D."/>
            <person name="Hogberg N."/>
            <person name="Martin F."/>
            <person name="Grigoriev I.V."/>
            <person name="Watkinson S.C."/>
        </authorList>
    </citation>
    <scope>NUCLEOTIDE SEQUENCE</scope>
    <source>
        <strain evidence="2">S7.9</strain>
    </source>
</reference>
<organism>
    <name type="scientific">Serpula lacrymans var. lacrymans (strain S7.9)</name>
    <name type="common">Dry rot fungus</name>
    <dbReference type="NCBI Taxonomy" id="578457"/>
    <lineage>
        <taxon>Eukaryota</taxon>
        <taxon>Fungi</taxon>
        <taxon>Dikarya</taxon>
        <taxon>Basidiomycota</taxon>
        <taxon>Agaricomycotina</taxon>
        <taxon>Agaricomycetes</taxon>
        <taxon>Agaricomycetidae</taxon>
        <taxon>Boletales</taxon>
        <taxon>Coniophorineae</taxon>
        <taxon>Serpulaceae</taxon>
        <taxon>Serpula</taxon>
    </lineage>
</organism>
<accession>F8PC47</accession>
<gene>
    <name evidence="2" type="ORF">SERLADRAFT_479627</name>
</gene>
<dbReference type="AlphaFoldDB" id="F8PC47"/>
<dbReference type="RefSeq" id="XP_007323968.1">
    <property type="nucleotide sequence ID" value="XM_007323906.1"/>
</dbReference>
<dbReference type="EMBL" id="GL945444">
    <property type="protein sequence ID" value="EGO19247.1"/>
    <property type="molecule type" value="Genomic_DNA"/>
</dbReference>
<evidence type="ECO:0000313" key="2">
    <source>
        <dbReference type="EMBL" id="EGO19247.1"/>
    </source>
</evidence>
<name>F8PC47_SERL9</name>
<proteinExistence type="predicted"/>
<dbReference type="GeneID" id="18821387"/>
<dbReference type="Proteomes" id="UP000008064">
    <property type="component" value="Unassembled WGS sequence"/>
</dbReference>
<dbReference type="KEGG" id="sla:SERLADRAFT_479627"/>